<comment type="caution">
    <text evidence="5">The sequence shown here is derived from an EMBL/GenBank/DDBJ whole genome shotgun (WGS) entry which is preliminary data.</text>
</comment>
<evidence type="ECO:0000259" key="4">
    <source>
        <dbReference type="Pfam" id="PF00291"/>
    </source>
</evidence>
<dbReference type="NCBIfam" id="NF003031">
    <property type="entry name" value="PRK03910.1-4"/>
    <property type="match status" value="1"/>
</dbReference>
<dbReference type="PANTHER" id="PTHR43780:SF2">
    <property type="entry name" value="1-AMINOCYCLOPROPANE-1-CARBOXYLATE DEAMINASE-RELATED"/>
    <property type="match status" value="1"/>
</dbReference>
<evidence type="ECO:0000256" key="3">
    <source>
        <dbReference type="ARBA" id="ARBA00022898"/>
    </source>
</evidence>
<keyword evidence="5" id="KW-0456">Lyase</keyword>
<accession>A0ABV3Q5F0</accession>
<sequence length="343" mass="37369">MNLTYPRRVYTEFVTPLQHLKKLSSMLGGPNIFVKRDDLLGLTGGGNKTRKLEFLVADALKQGADTLITTGGVQSNHCRMTLAAAVKEGLKCRLIIEERNHKYNPQDNGNVFLFNLLGAEQIKVVPDGTDVAKEMEIVNEELKKDGRKGYIVAEGGGNDLGALGYVNGAQEILKQASEMGISLDHIVTPSGSGGTHAGLVTGFYASGSGIPVTGINVRRKKAAQEEKVYNIVKLARQRIDFNEEIPREAVKCFDEYLGPGYAIPTDKTFEAIHLLAQTEGLLLDPVYTGKTMAGIIGLVEKGYFEGQKNVLFLHTGGTPCIYANTSTILEHNHSYVETLVESR</sequence>
<dbReference type="InterPro" id="IPR036052">
    <property type="entry name" value="TrpB-like_PALP_sf"/>
</dbReference>
<dbReference type="EC" id="4.4.1.15" evidence="5"/>
<evidence type="ECO:0000313" key="6">
    <source>
        <dbReference type="Proteomes" id="UP001556040"/>
    </source>
</evidence>
<dbReference type="InterPro" id="IPR001926">
    <property type="entry name" value="TrpB-like_PALP"/>
</dbReference>
<feature type="domain" description="Tryptophan synthase beta chain-like PALP" evidence="4">
    <location>
        <begin position="12"/>
        <end position="316"/>
    </location>
</feature>
<dbReference type="InterPro" id="IPR005966">
    <property type="entry name" value="D-Cys_desShydrase"/>
</dbReference>
<keyword evidence="3" id="KW-0663">Pyridoxal phosphate</keyword>
<protein>
    <submittedName>
        <fullName evidence="5">D-cysteine desulfhydrase</fullName>
        <ecNumber evidence="5">4.4.1.15</ecNumber>
    </submittedName>
</protein>
<proteinExistence type="inferred from homology"/>
<gene>
    <name evidence="5" type="ORF">AB1471_12070</name>
</gene>
<dbReference type="PANTHER" id="PTHR43780">
    <property type="entry name" value="1-AMINOCYCLOPROPANE-1-CARBOXYLATE DEAMINASE-RELATED"/>
    <property type="match status" value="1"/>
</dbReference>
<dbReference type="Pfam" id="PF00291">
    <property type="entry name" value="PALP"/>
    <property type="match status" value="1"/>
</dbReference>
<dbReference type="InterPro" id="IPR027278">
    <property type="entry name" value="ACCD_DCysDesulf"/>
</dbReference>
<evidence type="ECO:0000256" key="1">
    <source>
        <dbReference type="ARBA" id="ARBA00001933"/>
    </source>
</evidence>
<dbReference type="EMBL" id="JBFMIA010000011">
    <property type="protein sequence ID" value="MEW9502527.1"/>
    <property type="molecule type" value="Genomic_DNA"/>
</dbReference>
<organism evidence="5 6">
    <name type="scientific">Jeotgalibacillus marinus</name>
    <dbReference type="NCBI Taxonomy" id="86667"/>
    <lineage>
        <taxon>Bacteria</taxon>
        <taxon>Bacillati</taxon>
        <taxon>Bacillota</taxon>
        <taxon>Bacilli</taxon>
        <taxon>Bacillales</taxon>
        <taxon>Caryophanaceae</taxon>
        <taxon>Jeotgalibacillus</taxon>
    </lineage>
</organism>
<dbReference type="Proteomes" id="UP001556040">
    <property type="component" value="Unassembled WGS sequence"/>
</dbReference>
<dbReference type="PIRSF" id="PIRSF006278">
    <property type="entry name" value="ACCD_DCysDesulf"/>
    <property type="match status" value="1"/>
</dbReference>
<keyword evidence="6" id="KW-1185">Reference proteome</keyword>
<name>A0ABV3Q5F0_9BACL</name>
<comment type="cofactor">
    <cofactor evidence="1">
        <name>pyridoxal 5'-phosphate</name>
        <dbReference type="ChEBI" id="CHEBI:597326"/>
    </cofactor>
</comment>
<dbReference type="GO" id="GO:0019148">
    <property type="term" value="F:D-cysteine desulfhydrase activity"/>
    <property type="evidence" value="ECO:0007669"/>
    <property type="project" value="UniProtKB-EC"/>
</dbReference>
<evidence type="ECO:0000256" key="2">
    <source>
        <dbReference type="ARBA" id="ARBA00008639"/>
    </source>
</evidence>
<evidence type="ECO:0000313" key="5">
    <source>
        <dbReference type="EMBL" id="MEW9502527.1"/>
    </source>
</evidence>
<comment type="similarity">
    <text evidence="2">Belongs to the ACC deaminase/D-cysteine desulfhydrase family.</text>
</comment>
<reference evidence="5 6" key="1">
    <citation type="journal article" date="1979" name="Int. J. Syst. Evol. Microbiol.">
        <title>Bacillus globisporus subsp. marinus subsp. nov.</title>
        <authorList>
            <person name="Liu H."/>
        </authorList>
    </citation>
    <scope>NUCLEOTIDE SEQUENCE [LARGE SCALE GENOMIC DNA]</scope>
    <source>
        <strain evidence="5 6">DSM 1297</strain>
    </source>
</reference>
<dbReference type="Gene3D" id="3.40.50.1100">
    <property type="match status" value="2"/>
</dbReference>
<dbReference type="NCBIfam" id="TIGR01275">
    <property type="entry name" value="ACC_deam_rel"/>
    <property type="match status" value="1"/>
</dbReference>
<dbReference type="RefSeq" id="WP_367780017.1">
    <property type="nucleotide sequence ID" value="NZ_JBFMIA010000011.1"/>
</dbReference>
<dbReference type="SUPFAM" id="SSF53686">
    <property type="entry name" value="Tryptophan synthase beta subunit-like PLP-dependent enzymes"/>
    <property type="match status" value="1"/>
</dbReference>